<keyword evidence="3" id="KW-0731">Sigma factor</keyword>
<dbReference type="InterPro" id="IPR036388">
    <property type="entry name" value="WH-like_DNA-bd_sf"/>
</dbReference>
<evidence type="ECO:0000259" key="6">
    <source>
        <dbReference type="Pfam" id="PF04542"/>
    </source>
</evidence>
<evidence type="ECO:0000256" key="3">
    <source>
        <dbReference type="ARBA" id="ARBA00023082"/>
    </source>
</evidence>
<dbReference type="AlphaFoldDB" id="A0A917MYG1"/>
<dbReference type="PANTHER" id="PTHR43133">
    <property type="entry name" value="RNA POLYMERASE ECF-TYPE SIGMA FACTO"/>
    <property type="match status" value="1"/>
</dbReference>
<feature type="domain" description="RNA polymerase sigma factor 70 region 4 type 2" evidence="7">
    <location>
        <begin position="140"/>
        <end position="187"/>
    </location>
</feature>
<dbReference type="GO" id="GO:0003677">
    <property type="term" value="F:DNA binding"/>
    <property type="evidence" value="ECO:0007669"/>
    <property type="project" value="UniProtKB-KW"/>
</dbReference>
<dbReference type="InterPro" id="IPR039425">
    <property type="entry name" value="RNA_pol_sigma-70-like"/>
</dbReference>
<keyword evidence="5" id="KW-0804">Transcription</keyword>
<proteinExistence type="inferred from homology"/>
<dbReference type="Pfam" id="PF04542">
    <property type="entry name" value="Sigma70_r2"/>
    <property type="match status" value="1"/>
</dbReference>
<evidence type="ECO:0000313" key="9">
    <source>
        <dbReference type="Proteomes" id="UP000627292"/>
    </source>
</evidence>
<name>A0A917MYG1_9BACT</name>
<keyword evidence="8" id="KW-0240">DNA-directed RNA polymerase</keyword>
<dbReference type="EMBL" id="BMIB01000005">
    <property type="protein sequence ID" value="GGH79444.1"/>
    <property type="molecule type" value="Genomic_DNA"/>
</dbReference>
<keyword evidence="9" id="KW-1185">Reference proteome</keyword>
<comment type="similarity">
    <text evidence="1">Belongs to the sigma-70 factor family. ECF subfamily.</text>
</comment>
<dbReference type="NCBIfam" id="TIGR02937">
    <property type="entry name" value="sigma70-ECF"/>
    <property type="match status" value="1"/>
</dbReference>
<dbReference type="InterPro" id="IPR007627">
    <property type="entry name" value="RNA_pol_sigma70_r2"/>
</dbReference>
<evidence type="ECO:0000313" key="8">
    <source>
        <dbReference type="EMBL" id="GGH79444.1"/>
    </source>
</evidence>
<dbReference type="GO" id="GO:0006352">
    <property type="term" value="P:DNA-templated transcription initiation"/>
    <property type="evidence" value="ECO:0007669"/>
    <property type="project" value="InterPro"/>
</dbReference>
<dbReference type="InterPro" id="IPR013325">
    <property type="entry name" value="RNA_pol_sigma_r2"/>
</dbReference>
<dbReference type="Gene3D" id="1.10.1740.10">
    <property type="match status" value="1"/>
</dbReference>
<evidence type="ECO:0000256" key="5">
    <source>
        <dbReference type="ARBA" id="ARBA00023163"/>
    </source>
</evidence>
<dbReference type="SUPFAM" id="SSF88946">
    <property type="entry name" value="Sigma2 domain of RNA polymerase sigma factors"/>
    <property type="match status" value="1"/>
</dbReference>
<reference evidence="8" key="1">
    <citation type="journal article" date="2014" name="Int. J. Syst. Evol. Microbiol.">
        <title>Complete genome sequence of Corynebacterium casei LMG S-19264T (=DSM 44701T), isolated from a smear-ripened cheese.</title>
        <authorList>
            <consortium name="US DOE Joint Genome Institute (JGI-PGF)"/>
            <person name="Walter F."/>
            <person name="Albersmeier A."/>
            <person name="Kalinowski J."/>
            <person name="Ruckert C."/>
        </authorList>
    </citation>
    <scope>NUCLEOTIDE SEQUENCE</scope>
    <source>
        <strain evidence="8">CGMCC 1.15290</strain>
    </source>
</reference>
<keyword evidence="2" id="KW-0805">Transcription regulation</keyword>
<dbReference type="Proteomes" id="UP000627292">
    <property type="component" value="Unassembled WGS sequence"/>
</dbReference>
<dbReference type="InterPro" id="IPR013249">
    <property type="entry name" value="RNA_pol_sigma70_r4_t2"/>
</dbReference>
<dbReference type="Pfam" id="PF08281">
    <property type="entry name" value="Sigma70_r4_2"/>
    <property type="match status" value="1"/>
</dbReference>
<gene>
    <name evidence="8" type="ORF">GCM10011379_48820</name>
</gene>
<dbReference type="InterPro" id="IPR014284">
    <property type="entry name" value="RNA_pol_sigma-70_dom"/>
</dbReference>
<evidence type="ECO:0000256" key="2">
    <source>
        <dbReference type="ARBA" id="ARBA00023015"/>
    </source>
</evidence>
<protein>
    <submittedName>
        <fullName evidence="8">DNA-directed RNA polymerase sigma-70 factor</fullName>
    </submittedName>
</protein>
<dbReference type="GO" id="GO:0000428">
    <property type="term" value="C:DNA-directed RNA polymerase complex"/>
    <property type="evidence" value="ECO:0007669"/>
    <property type="project" value="UniProtKB-KW"/>
</dbReference>
<accession>A0A917MYG1</accession>
<feature type="domain" description="RNA polymerase sigma-70 region 2" evidence="6">
    <location>
        <begin position="41"/>
        <end position="101"/>
    </location>
</feature>
<evidence type="ECO:0000256" key="4">
    <source>
        <dbReference type="ARBA" id="ARBA00023125"/>
    </source>
</evidence>
<dbReference type="SUPFAM" id="SSF88659">
    <property type="entry name" value="Sigma3 and sigma4 domains of RNA polymerase sigma factors"/>
    <property type="match status" value="1"/>
</dbReference>
<dbReference type="Gene3D" id="1.10.10.10">
    <property type="entry name" value="Winged helix-like DNA-binding domain superfamily/Winged helix DNA-binding domain"/>
    <property type="match status" value="1"/>
</dbReference>
<dbReference type="PANTHER" id="PTHR43133:SF8">
    <property type="entry name" value="RNA POLYMERASE SIGMA FACTOR HI_1459-RELATED"/>
    <property type="match status" value="1"/>
</dbReference>
<evidence type="ECO:0000256" key="1">
    <source>
        <dbReference type="ARBA" id="ARBA00010641"/>
    </source>
</evidence>
<comment type="caution">
    <text evidence="8">The sequence shown here is derived from an EMBL/GenBank/DDBJ whole genome shotgun (WGS) entry which is preliminary data.</text>
</comment>
<sequence length="215" mass="24563">MPICGQNISSLYNFGSVMTTLDNNELIQALRNGDETVFQQLYDQYSAAVFRNIFRLLPRQQDAEDLLQSVFLKLWESRHRLAEEQTVDGWLFSTSFYLTMNRLRAIARDRLKDMGELPADIPDITETETVSETYMQKMTLLHKAVNLLPARKKQAFELCKMEGKSYQEAAVLLGVSEDTVKDYVKSAMGLLRRQALQTDLLVYALLTLYSANATS</sequence>
<evidence type="ECO:0000259" key="7">
    <source>
        <dbReference type="Pfam" id="PF08281"/>
    </source>
</evidence>
<keyword evidence="4" id="KW-0238">DNA-binding</keyword>
<dbReference type="GO" id="GO:0016987">
    <property type="term" value="F:sigma factor activity"/>
    <property type="evidence" value="ECO:0007669"/>
    <property type="project" value="UniProtKB-KW"/>
</dbReference>
<organism evidence="8 9">
    <name type="scientific">Filimonas zeae</name>
    <dbReference type="NCBI Taxonomy" id="1737353"/>
    <lineage>
        <taxon>Bacteria</taxon>
        <taxon>Pseudomonadati</taxon>
        <taxon>Bacteroidota</taxon>
        <taxon>Chitinophagia</taxon>
        <taxon>Chitinophagales</taxon>
        <taxon>Chitinophagaceae</taxon>
        <taxon>Filimonas</taxon>
    </lineage>
</organism>
<dbReference type="InterPro" id="IPR013324">
    <property type="entry name" value="RNA_pol_sigma_r3/r4-like"/>
</dbReference>
<reference evidence="8" key="2">
    <citation type="submission" date="2020-09" db="EMBL/GenBank/DDBJ databases">
        <authorList>
            <person name="Sun Q."/>
            <person name="Zhou Y."/>
        </authorList>
    </citation>
    <scope>NUCLEOTIDE SEQUENCE</scope>
    <source>
        <strain evidence="8">CGMCC 1.15290</strain>
    </source>
</reference>